<dbReference type="EMBL" id="DS499595">
    <property type="protein sequence ID" value="EDP54603.1"/>
    <property type="molecule type" value="Genomic_DNA"/>
</dbReference>
<keyword evidence="2 5" id="KW-0812">Transmembrane</keyword>
<dbReference type="AlphaFoldDB" id="B0XSB7"/>
<reference evidence="6 7" key="1">
    <citation type="journal article" date="2008" name="PLoS Genet.">
        <title>Genomic islands in the pathogenic filamentous fungus Aspergillus fumigatus.</title>
        <authorList>
            <person name="Fedorova N.D."/>
            <person name="Khaldi N."/>
            <person name="Joardar V.S."/>
            <person name="Maiti R."/>
            <person name="Amedeo P."/>
            <person name="Anderson M.J."/>
            <person name="Crabtree J."/>
            <person name="Silva J.C."/>
            <person name="Badger J.H."/>
            <person name="Albarraq A."/>
            <person name="Angiuoli S."/>
            <person name="Bussey H."/>
            <person name="Bowyer P."/>
            <person name="Cotty P.J."/>
            <person name="Dyer P.S."/>
            <person name="Egan A."/>
            <person name="Galens K."/>
            <person name="Fraser-Liggett C.M."/>
            <person name="Haas B.J."/>
            <person name="Inman J.M."/>
            <person name="Kent R."/>
            <person name="Lemieux S."/>
            <person name="Malavazi I."/>
            <person name="Orvis J."/>
            <person name="Roemer T."/>
            <person name="Ronning C.M."/>
            <person name="Sundaram J.P."/>
            <person name="Sutton G."/>
            <person name="Turner G."/>
            <person name="Venter J.C."/>
            <person name="White O.R."/>
            <person name="Whitty B.R."/>
            <person name="Youngman P."/>
            <person name="Wolfe K.H."/>
            <person name="Goldman G.H."/>
            <person name="Wortman J.R."/>
            <person name="Jiang B."/>
            <person name="Denning D.W."/>
            <person name="Nierman W.C."/>
        </authorList>
    </citation>
    <scope>NUCLEOTIDE SEQUENCE [LARGE SCALE GENOMIC DNA]</scope>
    <source>
        <strain evidence="7">CBS 144.89 / FGSC A1163 / CEA10</strain>
    </source>
</reference>
<organism evidence="6 7">
    <name type="scientific">Aspergillus fumigatus (strain CBS 144.89 / FGSC A1163 / CEA10)</name>
    <name type="common">Neosartorya fumigata</name>
    <dbReference type="NCBI Taxonomy" id="451804"/>
    <lineage>
        <taxon>Eukaryota</taxon>
        <taxon>Fungi</taxon>
        <taxon>Dikarya</taxon>
        <taxon>Ascomycota</taxon>
        <taxon>Pezizomycotina</taxon>
        <taxon>Eurotiomycetes</taxon>
        <taxon>Eurotiomycetidae</taxon>
        <taxon>Eurotiales</taxon>
        <taxon>Aspergillaceae</taxon>
        <taxon>Aspergillus</taxon>
        <taxon>Aspergillus subgen. Fumigati</taxon>
    </lineage>
</organism>
<feature type="transmembrane region" description="Helical" evidence="5">
    <location>
        <begin position="128"/>
        <end position="148"/>
    </location>
</feature>
<proteinExistence type="predicted"/>
<accession>B0XSB7</accession>
<dbReference type="GO" id="GO:0016020">
    <property type="term" value="C:membrane"/>
    <property type="evidence" value="ECO:0007669"/>
    <property type="project" value="UniProtKB-SubCell"/>
</dbReference>
<keyword evidence="3 5" id="KW-1133">Transmembrane helix</keyword>
<dbReference type="InterPro" id="IPR007568">
    <property type="entry name" value="RTA1"/>
</dbReference>
<gene>
    <name evidence="6" type="ORF">AFUB_026620</name>
</gene>
<keyword evidence="7" id="KW-1185">Reference proteome</keyword>
<dbReference type="PANTHER" id="PTHR31465">
    <property type="entry name" value="PROTEIN RTA1-RELATED"/>
    <property type="match status" value="1"/>
</dbReference>
<keyword evidence="4 5" id="KW-0472">Membrane</keyword>
<name>B0XSB7_ASPFC</name>
<evidence type="ECO:0000256" key="1">
    <source>
        <dbReference type="ARBA" id="ARBA00004141"/>
    </source>
</evidence>
<evidence type="ECO:0000256" key="2">
    <source>
        <dbReference type="ARBA" id="ARBA00022692"/>
    </source>
</evidence>
<evidence type="ECO:0000256" key="3">
    <source>
        <dbReference type="ARBA" id="ARBA00022989"/>
    </source>
</evidence>
<dbReference type="PhylomeDB" id="B0XSB7"/>
<feature type="transmembrane region" description="Helical" evidence="5">
    <location>
        <begin position="238"/>
        <end position="257"/>
    </location>
</feature>
<sequence length="324" mass="36248">MGITFGYMCRIWQLLSSSCSVLRLLPSCTSTVSSRLGPGSASHLRRGGICKVSFENFYPHIELYGYGGRIGAHNNTASLFSYAISNDGVLLAPALFAASIYMTLGRVIRAVRGERFSIISLNWLTKTFVLGDILSFVVQGSSIGLSVTGHATGATAVVLIGLFIQLISFGIFGLTAVMFYRRIMEAPTPQCHNADLPWKRTLEMLFGVSALIIVRSVYRVVEYSVGSNGYLLQHEWPMYVFDTIPMLTVMIIFYIWYPSRIQQPSSCEDQQTSRQHYSTQSSLSSQHFNLRSNVWYAPWQNTSDQTIMSILDLSVRIASLIRWN</sequence>
<dbReference type="Pfam" id="PF04479">
    <property type="entry name" value="RTA1"/>
    <property type="match status" value="1"/>
</dbReference>
<dbReference type="Proteomes" id="UP000001699">
    <property type="component" value="Unassembled WGS sequence"/>
</dbReference>
<dbReference type="PANTHER" id="PTHR31465:SF35">
    <property type="entry name" value="RTA1 DOMAIN PROTEIN-RELATED"/>
    <property type="match status" value="1"/>
</dbReference>
<comment type="subcellular location">
    <subcellularLocation>
        <location evidence="1">Membrane</location>
        <topology evidence="1">Multi-pass membrane protein</topology>
    </subcellularLocation>
</comment>
<evidence type="ECO:0000313" key="7">
    <source>
        <dbReference type="Proteomes" id="UP000001699"/>
    </source>
</evidence>
<protein>
    <submittedName>
        <fullName evidence="6">RTA1 domain protein, putative</fullName>
    </submittedName>
</protein>
<evidence type="ECO:0000256" key="4">
    <source>
        <dbReference type="ARBA" id="ARBA00023136"/>
    </source>
</evidence>
<evidence type="ECO:0000256" key="5">
    <source>
        <dbReference type="SAM" id="Phobius"/>
    </source>
</evidence>
<feature type="transmembrane region" description="Helical" evidence="5">
    <location>
        <begin position="154"/>
        <end position="180"/>
    </location>
</feature>
<feature type="transmembrane region" description="Helical" evidence="5">
    <location>
        <begin position="88"/>
        <end position="108"/>
    </location>
</feature>
<feature type="transmembrane region" description="Helical" evidence="5">
    <location>
        <begin position="201"/>
        <end position="218"/>
    </location>
</feature>
<evidence type="ECO:0000313" key="6">
    <source>
        <dbReference type="EMBL" id="EDP54603.1"/>
    </source>
</evidence>
<dbReference type="OrthoDB" id="3358017at2759"/>
<dbReference type="HOGENOM" id="CLU_033465_3_3_1"/>